<dbReference type="Gene3D" id="3.40.50.410">
    <property type="entry name" value="von Willebrand factor, type A domain"/>
    <property type="match status" value="1"/>
</dbReference>
<feature type="transmembrane region" description="Helical" evidence="1">
    <location>
        <begin position="72"/>
        <end position="99"/>
    </location>
</feature>
<feature type="domain" description="VWFA" evidence="2">
    <location>
        <begin position="115"/>
        <end position="282"/>
    </location>
</feature>
<proteinExistence type="predicted"/>
<dbReference type="InterPro" id="IPR036465">
    <property type="entry name" value="vWFA_dom_sf"/>
</dbReference>
<keyword evidence="1" id="KW-1133">Transmembrane helix</keyword>
<reference evidence="3" key="2">
    <citation type="submission" date="2021-04" db="EMBL/GenBank/DDBJ databases">
        <authorList>
            <person name="Gilroy R."/>
        </authorList>
    </citation>
    <scope>NUCLEOTIDE SEQUENCE</scope>
    <source>
        <strain evidence="3">ChiGjej6B6-1540</strain>
    </source>
</reference>
<dbReference type="PROSITE" id="PS50234">
    <property type="entry name" value="VWFA"/>
    <property type="match status" value="1"/>
</dbReference>
<sequence length="403" mass="43029">MYQTERFDLKLFLAALGAGLLAWIIDAILYGALADRMWRPLLIGLMFLIFALLVGGAILITSKLVDGFDEEFLFLSGTGMIAAGLAVTLVVTVLLAVVFEAIYEYEATTTTSASSYIFVLDESGSMADSDPDLLRYSAVDEVLSDMSADFPYAVYAFSDDTQRVRDMSPVSSGSDYALPSMGGMTNMRLALETVLNDLKQGNLEGGAAPKVVLLTDGYASDIGLFNSVNDLLDDYVDAGVSVSTVGLGQVDEGLMENIAQRTGGVFVPVDEAGELAGAMQTAALRSTSRDLLSSRVTPGRNLLYGFLRVIFLFLLGCVLAFLKAMACARLDEHIRILVVGGIAALVGALVMELGTAIGLPAGLCWLVLWLLLSLTPAMLTIQRHRGGATSIHGMNTNNTLLFK</sequence>
<keyword evidence="1" id="KW-0472">Membrane</keyword>
<organism evidence="3 4">
    <name type="scientific">Candidatus Flavonifractor merdipullorum</name>
    <dbReference type="NCBI Taxonomy" id="2838590"/>
    <lineage>
        <taxon>Bacteria</taxon>
        <taxon>Bacillati</taxon>
        <taxon>Bacillota</taxon>
        <taxon>Clostridia</taxon>
        <taxon>Eubacteriales</taxon>
        <taxon>Oscillospiraceae</taxon>
        <taxon>Flavonifractor</taxon>
    </lineage>
</organism>
<evidence type="ECO:0000256" key="1">
    <source>
        <dbReference type="SAM" id="Phobius"/>
    </source>
</evidence>
<dbReference type="Proteomes" id="UP000824192">
    <property type="component" value="Unassembled WGS sequence"/>
</dbReference>
<dbReference type="AlphaFoldDB" id="A0A9D1UPU1"/>
<dbReference type="EMBL" id="DXGA01000156">
    <property type="protein sequence ID" value="HIW94335.1"/>
    <property type="molecule type" value="Genomic_DNA"/>
</dbReference>
<dbReference type="InterPro" id="IPR002035">
    <property type="entry name" value="VWF_A"/>
</dbReference>
<feature type="transmembrane region" description="Helical" evidence="1">
    <location>
        <begin position="357"/>
        <end position="379"/>
    </location>
</feature>
<feature type="transmembrane region" description="Helical" evidence="1">
    <location>
        <begin position="334"/>
        <end position="351"/>
    </location>
</feature>
<evidence type="ECO:0000313" key="3">
    <source>
        <dbReference type="EMBL" id="HIW94335.1"/>
    </source>
</evidence>
<name>A0A9D1UPU1_9FIRM</name>
<feature type="transmembrane region" description="Helical" evidence="1">
    <location>
        <begin position="302"/>
        <end position="322"/>
    </location>
</feature>
<comment type="caution">
    <text evidence="3">The sequence shown here is derived from an EMBL/GenBank/DDBJ whole genome shotgun (WGS) entry which is preliminary data.</text>
</comment>
<evidence type="ECO:0000313" key="4">
    <source>
        <dbReference type="Proteomes" id="UP000824192"/>
    </source>
</evidence>
<accession>A0A9D1UPU1</accession>
<dbReference type="Pfam" id="PF00092">
    <property type="entry name" value="VWA"/>
    <property type="match status" value="1"/>
</dbReference>
<feature type="transmembrane region" description="Helical" evidence="1">
    <location>
        <begin position="38"/>
        <end position="60"/>
    </location>
</feature>
<dbReference type="CDD" id="cd00198">
    <property type="entry name" value="vWFA"/>
    <property type="match status" value="1"/>
</dbReference>
<dbReference type="SUPFAM" id="SSF53300">
    <property type="entry name" value="vWA-like"/>
    <property type="match status" value="1"/>
</dbReference>
<feature type="transmembrane region" description="Helical" evidence="1">
    <location>
        <begin position="12"/>
        <end position="32"/>
    </location>
</feature>
<dbReference type="SMART" id="SM00327">
    <property type="entry name" value="VWA"/>
    <property type="match status" value="1"/>
</dbReference>
<keyword evidence="1" id="KW-0812">Transmembrane</keyword>
<evidence type="ECO:0000259" key="2">
    <source>
        <dbReference type="PROSITE" id="PS50234"/>
    </source>
</evidence>
<protein>
    <submittedName>
        <fullName evidence="3">VWA domain-containing protein</fullName>
    </submittedName>
</protein>
<gene>
    <name evidence="3" type="ORF">H9868_07325</name>
</gene>
<reference evidence="3" key="1">
    <citation type="journal article" date="2021" name="PeerJ">
        <title>Extensive microbial diversity within the chicken gut microbiome revealed by metagenomics and culture.</title>
        <authorList>
            <person name="Gilroy R."/>
            <person name="Ravi A."/>
            <person name="Getino M."/>
            <person name="Pursley I."/>
            <person name="Horton D.L."/>
            <person name="Alikhan N.F."/>
            <person name="Baker D."/>
            <person name="Gharbi K."/>
            <person name="Hall N."/>
            <person name="Watson M."/>
            <person name="Adriaenssens E.M."/>
            <person name="Foster-Nyarko E."/>
            <person name="Jarju S."/>
            <person name="Secka A."/>
            <person name="Antonio M."/>
            <person name="Oren A."/>
            <person name="Chaudhuri R.R."/>
            <person name="La Ragione R."/>
            <person name="Hildebrand F."/>
            <person name="Pallen M.J."/>
        </authorList>
    </citation>
    <scope>NUCLEOTIDE SEQUENCE</scope>
    <source>
        <strain evidence="3">ChiGjej6B6-1540</strain>
    </source>
</reference>